<keyword evidence="1" id="KW-0732">Signal</keyword>
<dbReference type="InterPro" id="IPR051477">
    <property type="entry name" value="Expansin_CellWall"/>
</dbReference>
<evidence type="ECO:0000256" key="2">
    <source>
        <dbReference type="SAM" id="MobiDB-lite"/>
    </source>
</evidence>
<dbReference type="EMBL" id="LUEZ02000042">
    <property type="protein sequence ID" value="RDB24663.1"/>
    <property type="molecule type" value="Genomic_DNA"/>
</dbReference>
<dbReference type="InParanoid" id="A0A369JYE5"/>
<dbReference type="PANTHER" id="PTHR31836">
    <property type="match status" value="1"/>
</dbReference>
<name>A0A369JYE5_HYPMA</name>
<evidence type="ECO:0000313" key="4">
    <source>
        <dbReference type="EMBL" id="RDB24663.1"/>
    </source>
</evidence>
<feature type="compositionally biased region" description="Low complexity" evidence="2">
    <location>
        <begin position="119"/>
        <end position="151"/>
    </location>
</feature>
<sequence>METCQAIGVTQPHLFCLAATGRPRWDHPKALRFFLLLPFSPSTMFPRIISSTVLISLAILLADASSVSGSKHHVPRIRHHQLTNRLPRALIDEQPVTERKVRKRQTCVRAANVTRVDSSTKAASTSASTKSTTISTSTKATSTKSTTKPTAVQVNTNLSSGGNGRPANWPSATQRGAAPAATRTSAADPFLMELSKSYNNAGNALYNKVHNGVMTYYGQGLGACGDTYDDSSFTAAVSKLMYDAWPGATGGEMNRNPICGPFVSGRKTLSQAGNFVTAVKSQSFVNIGGDGLLNCDQSSQCHVPLTATVKRGGKSIVVQIVDRCEGCAIDDIDLTPTAFAALADMALGRTDVEWSFNKY</sequence>
<comment type="caution">
    <text evidence="4">The sequence shown here is derived from an EMBL/GenBank/DDBJ whole genome shotgun (WGS) entry which is preliminary data.</text>
</comment>
<keyword evidence="5" id="KW-1185">Reference proteome</keyword>
<dbReference type="AlphaFoldDB" id="A0A369JYE5"/>
<dbReference type="InterPro" id="IPR009009">
    <property type="entry name" value="RlpA-like_DPBB"/>
</dbReference>
<evidence type="ECO:0000256" key="1">
    <source>
        <dbReference type="ARBA" id="ARBA00022729"/>
    </source>
</evidence>
<reference evidence="4" key="1">
    <citation type="submission" date="2018-04" db="EMBL/GenBank/DDBJ databases">
        <title>Whole genome sequencing of Hypsizygus marmoreus.</title>
        <authorList>
            <person name="Choi I.-G."/>
            <person name="Min B."/>
            <person name="Kim J.-G."/>
            <person name="Kim S."/>
            <person name="Oh Y.-L."/>
            <person name="Kong W.-S."/>
            <person name="Park H."/>
            <person name="Jeong J."/>
            <person name="Song E.-S."/>
        </authorList>
    </citation>
    <scope>NUCLEOTIDE SEQUENCE [LARGE SCALE GENOMIC DNA]</scope>
    <source>
        <strain evidence="4">51987-8</strain>
    </source>
</reference>
<evidence type="ECO:0000313" key="5">
    <source>
        <dbReference type="Proteomes" id="UP000076154"/>
    </source>
</evidence>
<dbReference type="PANTHER" id="PTHR31836:SF27">
    <property type="entry name" value="RLPA-LIKE PROTEIN DOUBLE-PSI BETA-BARREL DOMAIN-CONTAINING PROTEIN"/>
    <property type="match status" value="1"/>
</dbReference>
<evidence type="ECO:0000259" key="3">
    <source>
        <dbReference type="Pfam" id="PF03330"/>
    </source>
</evidence>
<organism evidence="4 5">
    <name type="scientific">Hypsizygus marmoreus</name>
    <name type="common">White beech mushroom</name>
    <name type="synonym">Agaricus marmoreus</name>
    <dbReference type="NCBI Taxonomy" id="39966"/>
    <lineage>
        <taxon>Eukaryota</taxon>
        <taxon>Fungi</taxon>
        <taxon>Dikarya</taxon>
        <taxon>Basidiomycota</taxon>
        <taxon>Agaricomycotina</taxon>
        <taxon>Agaricomycetes</taxon>
        <taxon>Agaricomycetidae</taxon>
        <taxon>Agaricales</taxon>
        <taxon>Tricholomatineae</taxon>
        <taxon>Lyophyllaceae</taxon>
        <taxon>Hypsizygus</taxon>
    </lineage>
</organism>
<accession>A0A369JYE5</accession>
<protein>
    <recommendedName>
        <fullName evidence="3">RlpA-like protein double-psi beta-barrel domain-containing protein</fullName>
    </recommendedName>
</protein>
<dbReference type="Pfam" id="PF03330">
    <property type="entry name" value="DPBB_1"/>
    <property type="match status" value="1"/>
</dbReference>
<dbReference type="Proteomes" id="UP000076154">
    <property type="component" value="Unassembled WGS sequence"/>
</dbReference>
<feature type="region of interest" description="Disordered" evidence="2">
    <location>
        <begin position="118"/>
        <end position="182"/>
    </location>
</feature>
<proteinExistence type="predicted"/>
<dbReference type="Gene3D" id="2.40.40.10">
    <property type="entry name" value="RlpA-like domain"/>
    <property type="match status" value="1"/>
</dbReference>
<dbReference type="SUPFAM" id="SSF50685">
    <property type="entry name" value="Barwin-like endoglucanases"/>
    <property type="match status" value="1"/>
</dbReference>
<feature type="domain" description="RlpA-like protein double-psi beta-barrel" evidence="3">
    <location>
        <begin position="295"/>
        <end position="353"/>
    </location>
</feature>
<gene>
    <name evidence="4" type="ORF">Hypma_008208</name>
</gene>
<dbReference type="CDD" id="cd22191">
    <property type="entry name" value="DPBB_RlpA_EXP_N-like"/>
    <property type="match status" value="1"/>
</dbReference>
<dbReference type="OrthoDB" id="406505at2759"/>
<dbReference type="InterPro" id="IPR036908">
    <property type="entry name" value="RlpA-like_sf"/>
</dbReference>